<dbReference type="GO" id="GO:0016787">
    <property type="term" value="F:hydrolase activity"/>
    <property type="evidence" value="ECO:0007669"/>
    <property type="project" value="UniProtKB-KW"/>
</dbReference>
<feature type="short sequence motif" description="Histidine triad motif" evidence="2">
    <location>
        <begin position="151"/>
        <end position="155"/>
    </location>
</feature>
<dbReference type="Proteomes" id="UP001321475">
    <property type="component" value="Chromosome"/>
</dbReference>
<dbReference type="RefSeq" id="WP_434019689.1">
    <property type="nucleotide sequence ID" value="NZ_AP027729.1"/>
</dbReference>
<dbReference type="EMBL" id="AP027729">
    <property type="protein sequence ID" value="BDZ43462.1"/>
    <property type="molecule type" value="Genomic_DNA"/>
</dbReference>
<evidence type="ECO:0000256" key="1">
    <source>
        <dbReference type="ARBA" id="ARBA00022741"/>
    </source>
</evidence>
<dbReference type="CDD" id="cd01275">
    <property type="entry name" value="FHIT"/>
    <property type="match status" value="1"/>
</dbReference>
<evidence type="ECO:0000313" key="5">
    <source>
        <dbReference type="EMBL" id="BDZ43462.1"/>
    </source>
</evidence>
<organism evidence="5 6">
    <name type="scientific">Paraoerskovia sediminicola</name>
    <dbReference type="NCBI Taxonomy" id="1138587"/>
    <lineage>
        <taxon>Bacteria</taxon>
        <taxon>Bacillati</taxon>
        <taxon>Actinomycetota</taxon>
        <taxon>Actinomycetes</taxon>
        <taxon>Micrococcales</taxon>
        <taxon>Cellulomonadaceae</taxon>
        <taxon>Paraoerskovia</taxon>
    </lineage>
</organism>
<dbReference type="InterPro" id="IPR011146">
    <property type="entry name" value="HIT-like"/>
</dbReference>
<keyword evidence="5" id="KW-0378">Hydrolase</keyword>
<keyword evidence="6" id="KW-1185">Reference proteome</keyword>
<keyword evidence="1" id="KW-0547">Nucleotide-binding</keyword>
<dbReference type="PROSITE" id="PS51084">
    <property type="entry name" value="HIT_2"/>
    <property type="match status" value="1"/>
</dbReference>
<evidence type="ECO:0000256" key="3">
    <source>
        <dbReference type="SAM" id="MobiDB-lite"/>
    </source>
</evidence>
<dbReference type="Gene3D" id="3.30.428.10">
    <property type="entry name" value="HIT-like"/>
    <property type="match status" value="1"/>
</dbReference>
<sequence length="198" mass="21191">MVGHDPAGAGRPEAPRVDDASGFAPREDSFDRLWTPHRMVYIGGENKPADATSAACPFCSLPARSDEDSMIVARGEHCFVVLNLYPYNSGHLMVCPYRHVADYTDLTAGETAELASLTQTAMRVVRSVSAPAGFNLGMNQGEVAGAGIAAHLHQHVVPRWTGDANFLPIVGQTKAVPQLLSDTRHRFAAAWPAPGEDA</sequence>
<feature type="domain" description="HIT" evidence="4">
    <location>
        <begin position="58"/>
        <end position="166"/>
    </location>
</feature>
<evidence type="ECO:0000259" key="4">
    <source>
        <dbReference type="PROSITE" id="PS51084"/>
    </source>
</evidence>
<dbReference type="InterPro" id="IPR052908">
    <property type="entry name" value="AP-4-A_phosphorylase"/>
</dbReference>
<dbReference type="SUPFAM" id="SSF54197">
    <property type="entry name" value="HIT-like"/>
    <property type="match status" value="1"/>
</dbReference>
<dbReference type="PANTHER" id="PTHR42997">
    <property type="entry name" value="HIT FAMILY HYDROLASE"/>
    <property type="match status" value="1"/>
</dbReference>
<evidence type="ECO:0000313" key="6">
    <source>
        <dbReference type="Proteomes" id="UP001321475"/>
    </source>
</evidence>
<feature type="region of interest" description="Disordered" evidence="3">
    <location>
        <begin position="1"/>
        <end position="24"/>
    </location>
</feature>
<protein>
    <submittedName>
        <fullName evidence="5">Hydrolase</fullName>
    </submittedName>
</protein>
<dbReference type="InterPro" id="IPR039383">
    <property type="entry name" value="FHIT"/>
</dbReference>
<dbReference type="InterPro" id="IPR036265">
    <property type="entry name" value="HIT-like_sf"/>
</dbReference>
<reference evidence="6" key="1">
    <citation type="journal article" date="2019" name="Int. J. Syst. Evol. Microbiol.">
        <title>The Global Catalogue of Microorganisms (GCM) 10K type strain sequencing project: providing services to taxonomists for standard genome sequencing and annotation.</title>
        <authorList>
            <consortium name="The Broad Institute Genomics Platform"/>
            <consortium name="The Broad Institute Genome Sequencing Center for Infectious Disease"/>
            <person name="Wu L."/>
            <person name="Ma J."/>
        </authorList>
    </citation>
    <scope>NUCLEOTIDE SEQUENCE [LARGE SCALE GENOMIC DNA]</scope>
    <source>
        <strain evidence="6">NBRC 108565</strain>
    </source>
</reference>
<name>A0ABM8G5M8_9CELL</name>
<gene>
    <name evidence="5" type="ORF">GCM10025865_27610</name>
</gene>
<proteinExistence type="predicted"/>
<feature type="compositionally biased region" description="Basic and acidic residues" evidence="3">
    <location>
        <begin position="13"/>
        <end position="24"/>
    </location>
</feature>
<dbReference type="PANTHER" id="PTHR42997:SF1">
    <property type="entry name" value="AP-4-A PHOSPHORYLASE"/>
    <property type="match status" value="1"/>
</dbReference>
<accession>A0ABM8G5M8</accession>
<dbReference type="Pfam" id="PF01230">
    <property type="entry name" value="HIT"/>
    <property type="match status" value="1"/>
</dbReference>
<evidence type="ECO:0000256" key="2">
    <source>
        <dbReference type="PROSITE-ProRule" id="PRU00464"/>
    </source>
</evidence>